<organism evidence="2 3">
    <name type="scientific">Novosphingobium anseongense</name>
    <dbReference type="NCBI Taxonomy" id="3133436"/>
    <lineage>
        <taxon>Bacteria</taxon>
        <taxon>Pseudomonadati</taxon>
        <taxon>Pseudomonadota</taxon>
        <taxon>Alphaproteobacteria</taxon>
        <taxon>Sphingomonadales</taxon>
        <taxon>Sphingomonadaceae</taxon>
        <taxon>Novosphingobium</taxon>
    </lineage>
</organism>
<dbReference type="SUPFAM" id="SSF51556">
    <property type="entry name" value="Metallo-dependent hydrolases"/>
    <property type="match status" value="1"/>
</dbReference>
<dbReference type="SUPFAM" id="SSF51338">
    <property type="entry name" value="Composite domain of metallo-dependent hydrolases"/>
    <property type="match status" value="1"/>
</dbReference>
<dbReference type="InterPro" id="IPR032466">
    <property type="entry name" value="Metal_Hydrolase"/>
</dbReference>
<evidence type="ECO:0000313" key="3">
    <source>
        <dbReference type="Proteomes" id="UP001361239"/>
    </source>
</evidence>
<dbReference type="PANTHER" id="PTHR22642">
    <property type="entry name" value="IMIDAZOLONEPROPIONASE"/>
    <property type="match status" value="1"/>
</dbReference>
<protein>
    <submittedName>
        <fullName evidence="2">Amidohydrolase family protein</fullName>
    </submittedName>
</protein>
<dbReference type="EMBL" id="JBBHJZ010000001">
    <property type="protein sequence ID" value="MEJ5976305.1"/>
    <property type="molecule type" value="Genomic_DNA"/>
</dbReference>
<dbReference type="PANTHER" id="PTHR22642:SF2">
    <property type="entry name" value="PROTEIN LONG AFTER FAR-RED 3"/>
    <property type="match status" value="1"/>
</dbReference>
<name>A0ABU8RT77_9SPHN</name>
<evidence type="ECO:0000313" key="2">
    <source>
        <dbReference type="EMBL" id="MEJ5976305.1"/>
    </source>
</evidence>
<proteinExistence type="predicted"/>
<feature type="domain" description="Amidohydrolase 3" evidence="1">
    <location>
        <begin position="4"/>
        <end position="412"/>
    </location>
</feature>
<dbReference type="RefSeq" id="WP_339586221.1">
    <property type="nucleotide sequence ID" value="NZ_JBBHJZ010000001.1"/>
</dbReference>
<keyword evidence="3" id="KW-1185">Reference proteome</keyword>
<dbReference type="Gene3D" id="3.10.310.70">
    <property type="match status" value="1"/>
</dbReference>
<dbReference type="Proteomes" id="UP001361239">
    <property type="component" value="Unassembled WGS sequence"/>
</dbReference>
<gene>
    <name evidence="2" type="ORF">WG901_06645</name>
</gene>
<sequence>MPGRIIDAQGGALLPGLHDHHIHLAGLAVRAASVPCGPPEVNDADELAARLRRPGSGWIRGIGYHESVMGLPDRRQLDALAPDRPLRIQHRSGRLWLFNSLGLETVLAGAEAPDGLDRDKGHLFDEDAWLQTALASTPPDFTAISADLARFGVTGVTDMSPRNDPVIARHFAGQREARSLRQHALLAGTLGGWTLGPAKLHLHEAAFPDFEETVAFIATAHDQHRGLAVHCVSEIELVFALAAIEAAGARPGDRIEHASVASPELVARIAALGLAVCVQPHFVAERGDRYLADVEPRHHGDLYRLRSLSDAGVPLAGGSDAPFGDADPWQAMAAAVSRRTRDGQVIGAEEALTPEEALALYLADPLDLTRQRRVEPGATADLCLLDRPWTAARESLSADTVRATFVSGELVHQAPV</sequence>
<dbReference type="InterPro" id="IPR011059">
    <property type="entry name" value="Metal-dep_hydrolase_composite"/>
</dbReference>
<accession>A0ABU8RT77</accession>
<dbReference type="InterPro" id="IPR013108">
    <property type="entry name" value="Amidohydro_3"/>
</dbReference>
<dbReference type="Pfam" id="PF07969">
    <property type="entry name" value="Amidohydro_3"/>
    <property type="match status" value="1"/>
</dbReference>
<comment type="caution">
    <text evidence="2">The sequence shown here is derived from an EMBL/GenBank/DDBJ whole genome shotgun (WGS) entry which is preliminary data.</text>
</comment>
<reference evidence="2 3" key="1">
    <citation type="submission" date="2024-03" db="EMBL/GenBank/DDBJ databases">
        <authorList>
            <person name="Jo J.-H."/>
        </authorList>
    </citation>
    <scope>NUCLEOTIDE SEQUENCE [LARGE SCALE GENOMIC DNA]</scope>
    <source>
        <strain evidence="2 3">PS1R-30</strain>
    </source>
</reference>
<dbReference type="Gene3D" id="3.20.20.140">
    <property type="entry name" value="Metal-dependent hydrolases"/>
    <property type="match status" value="1"/>
</dbReference>
<evidence type="ECO:0000259" key="1">
    <source>
        <dbReference type="Pfam" id="PF07969"/>
    </source>
</evidence>